<dbReference type="EMBL" id="JABFTP020000083">
    <property type="protein sequence ID" value="KAL3274772.1"/>
    <property type="molecule type" value="Genomic_DNA"/>
</dbReference>
<sequence length="97" mass="11193">MTAPIPISLYALYATLCYEVVIPSFDKICYALAFEDFYHQDQPHFTETTIEEVDPNTGAKTTRTIRTFSHTVVSPLLHMDHDKNILEQFITQEKNPE</sequence>
<dbReference type="Proteomes" id="UP001516400">
    <property type="component" value="Unassembled WGS sequence"/>
</dbReference>
<reference evidence="1 2" key="1">
    <citation type="journal article" date="2021" name="BMC Biol.">
        <title>Horizontally acquired antibacterial genes associated with adaptive radiation of ladybird beetles.</title>
        <authorList>
            <person name="Li H.S."/>
            <person name="Tang X.F."/>
            <person name="Huang Y.H."/>
            <person name="Xu Z.Y."/>
            <person name="Chen M.L."/>
            <person name="Du X.Y."/>
            <person name="Qiu B.Y."/>
            <person name="Chen P.T."/>
            <person name="Zhang W."/>
            <person name="Slipinski A."/>
            <person name="Escalona H.E."/>
            <person name="Waterhouse R.M."/>
            <person name="Zwick A."/>
            <person name="Pang H."/>
        </authorList>
    </citation>
    <scope>NUCLEOTIDE SEQUENCE [LARGE SCALE GENOMIC DNA]</scope>
    <source>
        <strain evidence="1">SYSU2018</strain>
    </source>
</reference>
<name>A0ABD2N7T7_9CUCU</name>
<evidence type="ECO:0000313" key="1">
    <source>
        <dbReference type="EMBL" id="KAL3274772.1"/>
    </source>
</evidence>
<comment type="caution">
    <text evidence="1">The sequence shown here is derived from an EMBL/GenBank/DDBJ whole genome shotgun (WGS) entry which is preliminary data.</text>
</comment>
<evidence type="ECO:0000313" key="2">
    <source>
        <dbReference type="Proteomes" id="UP001516400"/>
    </source>
</evidence>
<protein>
    <submittedName>
        <fullName evidence="1">Uncharacterized protein</fullName>
    </submittedName>
</protein>
<dbReference type="AlphaFoldDB" id="A0ABD2N7T7"/>
<proteinExistence type="predicted"/>
<accession>A0ABD2N7T7</accession>
<gene>
    <name evidence="1" type="ORF">HHI36_019558</name>
</gene>
<keyword evidence="2" id="KW-1185">Reference proteome</keyword>
<organism evidence="1 2">
    <name type="scientific">Cryptolaemus montrouzieri</name>
    <dbReference type="NCBI Taxonomy" id="559131"/>
    <lineage>
        <taxon>Eukaryota</taxon>
        <taxon>Metazoa</taxon>
        <taxon>Ecdysozoa</taxon>
        <taxon>Arthropoda</taxon>
        <taxon>Hexapoda</taxon>
        <taxon>Insecta</taxon>
        <taxon>Pterygota</taxon>
        <taxon>Neoptera</taxon>
        <taxon>Endopterygota</taxon>
        <taxon>Coleoptera</taxon>
        <taxon>Polyphaga</taxon>
        <taxon>Cucujiformia</taxon>
        <taxon>Coccinelloidea</taxon>
        <taxon>Coccinellidae</taxon>
        <taxon>Scymninae</taxon>
        <taxon>Scymnini</taxon>
        <taxon>Cryptolaemus</taxon>
    </lineage>
</organism>